<accession>A0ABR3IGJ3</accession>
<evidence type="ECO:0000256" key="6">
    <source>
        <dbReference type="PROSITE-ProRule" id="PRU01263"/>
    </source>
</evidence>
<dbReference type="PROSITE" id="PS00028">
    <property type="entry name" value="ZINC_FINGER_C2H2_1"/>
    <property type="match status" value="3"/>
</dbReference>
<name>A0ABR3IGJ3_LOXSC</name>
<comment type="caution">
    <text evidence="9">The sequence shown here is derived from an EMBL/GenBank/DDBJ whole genome shotgun (WGS) entry which is preliminary data.</text>
</comment>
<sequence length="408" mass="46212">MSSENAEPTTGNDTETAECRACLQKLDTEQLNNLFQAWTTSWEGMKSTIAEDLSELANIKLKETDKHSKLICSTCCSSLWNACKFKLLVQENDKILRQRYPEAETQEPTEKEWPQPIQVETSITGLYNNPLQVEIKQEVLTDDENMGNGEEGYTSTNCVDMIKIEPEEIAEPVTSVPPSFRVTHINGQECLEEEYLQTVKEEPLSEPEDNEVADLPMDCLLCARSFISVSGLKAHVIAQHSYQTVERKSGNTSPHRTQHNNKYVCATCRRTFVTSTDLMVHETCHNKHICYGCSAKFDTFDQLTKHRRRCKALASPGVKPLKTLEDVKRPPQETQLVTEIKIEINNVTTLADSAETLSCPQCNEVFSDPYYMKIHQEVHHTKEEALDTKNGPTPMEIEALESIFTEET</sequence>
<evidence type="ECO:0000259" key="8">
    <source>
        <dbReference type="PROSITE" id="PS51915"/>
    </source>
</evidence>
<keyword evidence="3 5" id="KW-0863">Zinc-finger</keyword>
<keyword evidence="10" id="KW-1185">Reference proteome</keyword>
<dbReference type="InterPro" id="IPR013087">
    <property type="entry name" value="Znf_C2H2_type"/>
</dbReference>
<feature type="domain" description="C2H2-type" evidence="7">
    <location>
        <begin position="263"/>
        <end position="285"/>
    </location>
</feature>
<evidence type="ECO:0000313" key="10">
    <source>
        <dbReference type="Proteomes" id="UP001549920"/>
    </source>
</evidence>
<proteinExistence type="predicted"/>
<dbReference type="SUPFAM" id="SSF57716">
    <property type="entry name" value="Glucocorticoid receptor-like (DNA-binding domain)"/>
    <property type="match status" value="1"/>
</dbReference>
<dbReference type="Proteomes" id="UP001549920">
    <property type="component" value="Unassembled WGS sequence"/>
</dbReference>
<feature type="binding site" evidence="6">
    <location>
        <position position="19"/>
    </location>
    <ligand>
        <name>Zn(2+)</name>
        <dbReference type="ChEBI" id="CHEBI:29105"/>
    </ligand>
</feature>
<dbReference type="PROSITE" id="PS50157">
    <property type="entry name" value="ZINC_FINGER_C2H2_2"/>
    <property type="match status" value="2"/>
</dbReference>
<dbReference type="InterPro" id="IPR013083">
    <property type="entry name" value="Znf_RING/FYVE/PHD"/>
</dbReference>
<dbReference type="EMBL" id="JBEUOH010000003">
    <property type="protein sequence ID" value="KAL0895365.1"/>
    <property type="molecule type" value="Genomic_DNA"/>
</dbReference>
<keyword evidence="4 6" id="KW-0862">Zinc</keyword>
<dbReference type="Gene3D" id="3.40.1800.20">
    <property type="match status" value="1"/>
</dbReference>
<evidence type="ECO:0000259" key="7">
    <source>
        <dbReference type="PROSITE" id="PS50157"/>
    </source>
</evidence>
<dbReference type="PANTHER" id="PTHR24409:SF295">
    <property type="entry name" value="AZ2-RELATED"/>
    <property type="match status" value="1"/>
</dbReference>
<gene>
    <name evidence="9" type="ORF">ABMA27_011498</name>
</gene>
<evidence type="ECO:0000256" key="4">
    <source>
        <dbReference type="ARBA" id="ARBA00022833"/>
    </source>
</evidence>
<dbReference type="Pfam" id="PF00096">
    <property type="entry name" value="zf-C2H2"/>
    <property type="match status" value="1"/>
</dbReference>
<feature type="binding site" evidence="6">
    <location>
        <position position="72"/>
    </location>
    <ligand>
        <name>Zn(2+)</name>
        <dbReference type="ChEBI" id="CHEBI:29105"/>
    </ligand>
</feature>
<dbReference type="InterPro" id="IPR012934">
    <property type="entry name" value="Znf_AD"/>
</dbReference>
<dbReference type="SMART" id="SM00868">
    <property type="entry name" value="zf-AD"/>
    <property type="match status" value="2"/>
</dbReference>
<feature type="binding site" evidence="6">
    <location>
        <position position="22"/>
    </location>
    <ligand>
        <name>Zn(2+)</name>
        <dbReference type="ChEBI" id="CHEBI:29105"/>
    </ligand>
</feature>
<evidence type="ECO:0000256" key="5">
    <source>
        <dbReference type="PROSITE-ProRule" id="PRU00042"/>
    </source>
</evidence>
<evidence type="ECO:0000256" key="3">
    <source>
        <dbReference type="ARBA" id="ARBA00022771"/>
    </source>
</evidence>
<feature type="binding site" evidence="6">
    <location>
        <position position="75"/>
    </location>
    <ligand>
        <name>Zn(2+)</name>
        <dbReference type="ChEBI" id="CHEBI:29105"/>
    </ligand>
</feature>
<dbReference type="PROSITE" id="PS51915">
    <property type="entry name" value="ZAD"/>
    <property type="match status" value="1"/>
</dbReference>
<keyword evidence="1 6" id="KW-0479">Metal-binding</keyword>
<protein>
    <submittedName>
        <fullName evidence="9">Uncharacterized protein</fullName>
    </submittedName>
</protein>
<evidence type="ECO:0000256" key="2">
    <source>
        <dbReference type="ARBA" id="ARBA00022737"/>
    </source>
</evidence>
<feature type="domain" description="ZAD" evidence="8">
    <location>
        <begin position="17"/>
        <end position="99"/>
    </location>
</feature>
<organism evidence="9 10">
    <name type="scientific">Loxostege sticticalis</name>
    <name type="common">Beet webworm moth</name>
    <dbReference type="NCBI Taxonomy" id="481309"/>
    <lineage>
        <taxon>Eukaryota</taxon>
        <taxon>Metazoa</taxon>
        <taxon>Ecdysozoa</taxon>
        <taxon>Arthropoda</taxon>
        <taxon>Hexapoda</taxon>
        <taxon>Insecta</taxon>
        <taxon>Pterygota</taxon>
        <taxon>Neoptera</taxon>
        <taxon>Endopterygota</taxon>
        <taxon>Lepidoptera</taxon>
        <taxon>Glossata</taxon>
        <taxon>Ditrysia</taxon>
        <taxon>Pyraloidea</taxon>
        <taxon>Crambidae</taxon>
        <taxon>Pyraustinae</taxon>
        <taxon>Loxostege</taxon>
    </lineage>
</organism>
<dbReference type="Pfam" id="PF07776">
    <property type="entry name" value="zf-AD"/>
    <property type="match status" value="1"/>
</dbReference>
<keyword evidence="2" id="KW-0677">Repeat</keyword>
<feature type="domain" description="C2H2-type" evidence="7">
    <location>
        <begin position="357"/>
        <end position="385"/>
    </location>
</feature>
<dbReference type="PANTHER" id="PTHR24409">
    <property type="entry name" value="ZINC FINGER PROTEIN 142"/>
    <property type="match status" value="1"/>
</dbReference>
<dbReference type="Gene3D" id="3.30.40.10">
    <property type="entry name" value="Zinc/RING finger domain, C3HC4 (zinc finger)"/>
    <property type="match status" value="1"/>
</dbReference>
<evidence type="ECO:0000256" key="1">
    <source>
        <dbReference type="ARBA" id="ARBA00022723"/>
    </source>
</evidence>
<reference evidence="9 10" key="1">
    <citation type="submission" date="2024-06" db="EMBL/GenBank/DDBJ databases">
        <title>A chromosome-level genome assembly of beet webworm, Loxostege sticticalis.</title>
        <authorList>
            <person name="Zhang Y."/>
        </authorList>
    </citation>
    <scope>NUCLEOTIDE SEQUENCE [LARGE SCALE GENOMIC DNA]</scope>
    <source>
        <strain evidence="9">AQ026</strain>
        <tissue evidence="9">Whole body</tissue>
    </source>
</reference>
<dbReference type="SMART" id="SM00355">
    <property type="entry name" value="ZnF_C2H2"/>
    <property type="match status" value="4"/>
</dbReference>
<evidence type="ECO:0000313" key="9">
    <source>
        <dbReference type="EMBL" id="KAL0895365.1"/>
    </source>
</evidence>